<dbReference type="EMBL" id="ARXU01000005">
    <property type="protein sequence ID" value="KGD61203.1"/>
    <property type="molecule type" value="Genomic_DNA"/>
</dbReference>
<evidence type="ECO:0000313" key="1">
    <source>
        <dbReference type="EMBL" id="KGD61203.1"/>
    </source>
</evidence>
<dbReference type="Proteomes" id="UP000029443">
    <property type="component" value="Unassembled WGS sequence"/>
</dbReference>
<sequence>MSAARLLIHLGLPKTATTSIQHNVFASLHDNGKINFLGKFLDYDYKTGMVTTKNYRGKFIRDVAEGKMAIAEGRSMLEKNLDQSRLNVFSDEGIMIAYPGRDNLSLFEKFKNLEALFSGYSVEVVVTLREPVDYLYSLYVQLYPDFFSKKKALNSVDKFAGLLLEFPGDVLFESFHYKKWLPKLDALFPVTIVEYEQIKNPASLFHLNWSRLLGMSDADFFDALNKEKVNAKRKTGKEVEVVRDFKGIELYFYNLLASKGVVFSAVRAVYKFSGIKKILHYRFGSWSTHKYPSGELNKKLKKALEFGSYRYDECS</sequence>
<gene>
    <name evidence="1" type="ORF">T9A_01652</name>
</gene>
<protein>
    <recommendedName>
        <fullName evidence="3">Sulfotransferase domain-containing protein</fullName>
    </recommendedName>
</protein>
<proteinExistence type="predicted"/>
<dbReference type="RefSeq" id="WP_035246983.1">
    <property type="nucleotide sequence ID" value="NZ_ARXU01000005.1"/>
</dbReference>
<evidence type="ECO:0008006" key="3">
    <source>
        <dbReference type="Google" id="ProtNLM"/>
    </source>
</evidence>
<accession>A0ABR4WD97</accession>
<evidence type="ECO:0000313" key="2">
    <source>
        <dbReference type="Proteomes" id="UP000029443"/>
    </source>
</evidence>
<dbReference type="Gene3D" id="3.40.50.300">
    <property type="entry name" value="P-loop containing nucleotide triphosphate hydrolases"/>
    <property type="match status" value="1"/>
</dbReference>
<dbReference type="SUPFAM" id="SSF52540">
    <property type="entry name" value="P-loop containing nucleoside triphosphate hydrolases"/>
    <property type="match status" value="1"/>
</dbReference>
<comment type="caution">
    <text evidence="1">The sequence shown here is derived from an EMBL/GenBank/DDBJ whole genome shotgun (WGS) entry which is preliminary data.</text>
</comment>
<name>A0ABR4WD97_9GAMM</name>
<dbReference type="InterPro" id="IPR027417">
    <property type="entry name" value="P-loop_NTPase"/>
</dbReference>
<organism evidence="1 2">
    <name type="scientific">Alcanivorax jadensis T9</name>
    <dbReference type="NCBI Taxonomy" id="1177181"/>
    <lineage>
        <taxon>Bacteria</taxon>
        <taxon>Pseudomonadati</taxon>
        <taxon>Pseudomonadota</taxon>
        <taxon>Gammaproteobacteria</taxon>
        <taxon>Oceanospirillales</taxon>
        <taxon>Alcanivoracaceae</taxon>
        <taxon>Alcanivorax</taxon>
    </lineage>
</organism>
<reference evidence="1 2" key="1">
    <citation type="submission" date="2012-09" db="EMBL/GenBank/DDBJ databases">
        <title>Genome Sequence of alkane-degrading Bacterium Alcanivorax jadensis T9.</title>
        <authorList>
            <person name="Lai Q."/>
            <person name="Shao Z."/>
        </authorList>
    </citation>
    <scope>NUCLEOTIDE SEQUENCE [LARGE SCALE GENOMIC DNA]</scope>
    <source>
        <strain evidence="1 2">T9</strain>
    </source>
</reference>
<keyword evidence="2" id="KW-1185">Reference proteome</keyword>